<organism evidence="1">
    <name type="scientific">marine metagenome</name>
    <dbReference type="NCBI Taxonomy" id="408172"/>
    <lineage>
        <taxon>unclassified sequences</taxon>
        <taxon>metagenomes</taxon>
        <taxon>ecological metagenomes</taxon>
    </lineage>
</organism>
<evidence type="ECO:0000313" key="1">
    <source>
        <dbReference type="EMBL" id="SVA17614.1"/>
    </source>
</evidence>
<sequence>MLKQDVSNITYLFTIVDVTLELKSKI</sequence>
<name>A0A381TPA2_9ZZZZ</name>
<dbReference type="EMBL" id="UINC01004893">
    <property type="protein sequence ID" value="SVA17614.1"/>
    <property type="molecule type" value="Genomic_DNA"/>
</dbReference>
<proteinExistence type="predicted"/>
<protein>
    <submittedName>
        <fullName evidence="1">Uncharacterized protein</fullName>
    </submittedName>
</protein>
<reference evidence="1" key="1">
    <citation type="submission" date="2018-05" db="EMBL/GenBank/DDBJ databases">
        <authorList>
            <person name="Lanie J.A."/>
            <person name="Ng W.-L."/>
            <person name="Kazmierczak K.M."/>
            <person name="Andrzejewski T.M."/>
            <person name="Davidsen T.M."/>
            <person name="Wayne K.J."/>
            <person name="Tettelin H."/>
            <person name="Glass J.I."/>
            <person name="Rusch D."/>
            <person name="Podicherti R."/>
            <person name="Tsui H.-C.T."/>
            <person name="Winkler M.E."/>
        </authorList>
    </citation>
    <scope>NUCLEOTIDE SEQUENCE</scope>
</reference>
<gene>
    <name evidence="1" type="ORF">METZ01_LOCUS70468</name>
</gene>
<dbReference type="AlphaFoldDB" id="A0A381TPA2"/>
<accession>A0A381TPA2</accession>